<dbReference type="GO" id="GO:0031124">
    <property type="term" value="P:mRNA 3'-end processing"/>
    <property type="evidence" value="ECO:0007669"/>
    <property type="project" value="InterPro"/>
</dbReference>
<dbReference type="Proteomes" id="UP000737018">
    <property type="component" value="Unassembled WGS sequence"/>
</dbReference>
<reference evidence="6" key="1">
    <citation type="submission" date="2020-03" db="EMBL/GenBank/DDBJ databases">
        <title>Castanea mollissima Vanexum genome sequencing.</title>
        <authorList>
            <person name="Staton M."/>
        </authorList>
    </citation>
    <scope>NUCLEOTIDE SEQUENCE</scope>
    <source>
        <tissue evidence="6">Leaf</tissue>
    </source>
</reference>
<proteinExistence type="predicted"/>
<dbReference type="EMBL" id="JRKL02002327">
    <property type="protein sequence ID" value="KAF3959461.1"/>
    <property type="molecule type" value="Genomic_DNA"/>
</dbReference>
<accession>A0A8J4R8N6</accession>
<dbReference type="AlphaFoldDB" id="A0A8J4R8N6"/>
<evidence type="ECO:0000256" key="4">
    <source>
        <dbReference type="SAM" id="MobiDB-lite"/>
    </source>
</evidence>
<dbReference type="GO" id="GO:0003729">
    <property type="term" value="F:mRNA binding"/>
    <property type="evidence" value="ECO:0007669"/>
    <property type="project" value="TreeGrafter"/>
</dbReference>
<keyword evidence="3" id="KW-0539">Nucleus</keyword>
<keyword evidence="2" id="KW-0677">Repeat</keyword>
<comment type="caution">
    <text evidence="6">The sequence shown here is derived from an EMBL/GenBank/DDBJ whole genome shotgun (WGS) entry which is preliminary data.</text>
</comment>
<name>A0A8J4R8N6_9ROSI</name>
<feature type="compositionally biased region" description="Polar residues" evidence="4">
    <location>
        <begin position="427"/>
        <end position="450"/>
    </location>
</feature>
<sequence length="450" mass="47391">MPMEDLVPRVGQVGSCSREEEARPATARDEDPGTGIVGEAPSGADKAIIGAGEELSGLSSPDTGSPHRLGFLELGVTGDLVVGSELVRNGPVSNGLTPTEDLGNMLEVQLREGETNVEEVDSVGDFQAESGLTILPRESSGGVVWKRFTHFEQTYGDLASMLKVEQRRKEALSRTGEEVPSALEGSLQDVVSRYTFMDLWPCSSNDLDHLARQEWLAKNINKKMEKSALPNGPGSVDKVSTGLLSNSNVSAKVVYPDISKMVIYDPRQKSGMEILPSTTASSNLSNPIVSIVGGGTTNAFDEILKATPPALVAFLASLPAVEGPAPDVDIVLSICLQSDIPAGYTGKSGPSLAQLSGGPAPSLSDVSGSSKAHPILSGSSFKPTRDRQSGKRKDLDRHEDDETVTVQSQPLPRDVFRMRQIQKARAGTTSQTGSASYGSALSGDLSGSTG</sequence>
<dbReference type="InterPro" id="IPR011990">
    <property type="entry name" value="TPR-like_helical_dom_sf"/>
</dbReference>
<dbReference type="OrthoDB" id="26282at2759"/>
<feature type="region of interest" description="Disordered" evidence="4">
    <location>
        <begin position="353"/>
        <end position="450"/>
    </location>
</feature>
<evidence type="ECO:0000256" key="1">
    <source>
        <dbReference type="ARBA" id="ARBA00004123"/>
    </source>
</evidence>
<gene>
    <name evidence="6" type="ORF">CMV_015727</name>
</gene>
<dbReference type="PANTHER" id="PTHR19980:SF0">
    <property type="entry name" value="CLEAVAGE STIMULATION FACTOR SUBUNIT 3"/>
    <property type="match status" value="1"/>
</dbReference>
<comment type="subcellular location">
    <subcellularLocation>
        <location evidence="1">Nucleus</location>
    </subcellularLocation>
</comment>
<evidence type="ECO:0000313" key="6">
    <source>
        <dbReference type="EMBL" id="KAF3959461.1"/>
    </source>
</evidence>
<organism evidence="6 7">
    <name type="scientific">Castanea mollissima</name>
    <name type="common">Chinese chestnut</name>
    <dbReference type="NCBI Taxonomy" id="60419"/>
    <lineage>
        <taxon>Eukaryota</taxon>
        <taxon>Viridiplantae</taxon>
        <taxon>Streptophyta</taxon>
        <taxon>Embryophyta</taxon>
        <taxon>Tracheophyta</taxon>
        <taxon>Spermatophyta</taxon>
        <taxon>Magnoliopsida</taxon>
        <taxon>eudicotyledons</taxon>
        <taxon>Gunneridae</taxon>
        <taxon>Pentapetalae</taxon>
        <taxon>rosids</taxon>
        <taxon>fabids</taxon>
        <taxon>Fagales</taxon>
        <taxon>Fagaceae</taxon>
        <taxon>Castanea</taxon>
    </lineage>
</organism>
<dbReference type="Gene3D" id="1.25.40.10">
    <property type="entry name" value="Tetratricopeptide repeat domain"/>
    <property type="match status" value="1"/>
</dbReference>
<dbReference type="PANTHER" id="PTHR19980">
    <property type="entry name" value="RNA CLEAVAGE STIMULATION FACTOR"/>
    <property type="match status" value="1"/>
</dbReference>
<evidence type="ECO:0000313" key="7">
    <source>
        <dbReference type="Proteomes" id="UP000737018"/>
    </source>
</evidence>
<evidence type="ECO:0000256" key="2">
    <source>
        <dbReference type="ARBA" id="ARBA00022737"/>
    </source>
</evidence>
<keyword evidence="7" id="KW-1185">Reference proteome</keyword>
<evidence type="ECO:0000256" key="3">
    <source>
        <dbReference type="ARBA" id="ARBA00023242"/>
    </source>
</evidence>
<dbReference type="InterPro" id="IPR045243">
    <property type="entry name" value="Rna14-like"/>
</dbReference>
<dbReference type="GO" id="GO:0005634">
    <property type="term" value="C:nucleus"/>
    <property type="evidence" value="ECO:0007669"/>
    <property type="project" value="UniProtKB-SubCell"/>
</dbReference>
<dbReference type="SUPFAM" id="SSF48452">
    <property type="entry name" value="TPR-like"/>
    <property type="match status" value="1"/>
</dbReference>
<feature type="region of interest" description="Disordered" evidence="4">
    <location>
        <begin position="1"/>
        <end position="42"/>
    </location>
</feature>
<feature type="domain" description="Suppressor of forked" evidence="5">
    <location>
        <begin position="143"/>
        <end position="207"/>
    </location>
</feature>
<dbReference type="InterPro" id="IPR008847">
    <property type="entry name" value="Suf"/>
</dbReference>
<evidence type="ECO:0000259" key="5">
    <source>
        <dbReference type="Pfam" id="PF05843"/>
    </source>
</evidence>
<feature type="compositionally biased region" description="Basic and acidic residues" evidence="4">
    <location>
        <begin position="383"/>
        <end position="400"/>
    </location>
</feature>
<dbReference type="Pfam" id="PF05843">
    <property type="entry name" value="Suf"/>
    <property type="match status" value="1"/>
</dbReference>
<protein>
    <recommendedName>
        <fullName evidence="5">Suppressor of forked domain-containing protein</fullName>
    </recommendedName>
</protein>
<feature type="compositionally biased region" description="Basic and acidic residues" evidence="4">
    <location>
        <begin position="17"/>
        <end position="31"/>
    </location>
</feature>